<reference evidence="4" key="1">
    <citation type="submission" date="2021-01" db="EMBL/GenBank/DDBJ databases">
        <title>Genomic Encyclopedia of Type Strains, Phase IV (KMG-IV): sequencing the most valuable type-strain genomes for metagenomic binning, comparative biology and taxonomic classification.</title>
        <authorList>
            <person name="Goeker M."/>
        </authorList>
    </citation>
    <scope>NUCLEOTIDE SEQUENCE</scope>
    <source>
        <strain evidence="4">DSM 25523</strain>
    </source>
</reference>
<dbReference type="InterPro" id="IPR050570">
    <property type="entry name" value="Cell_wall_metabolism_enzyme"/>
</dbReference>
<evidence type="ECO:0000256" key="1">
    <source>
        <dbReference type="ARBA" id="ARBA00022729"/>
    </source>
</evidence>
<dbReference type="InterPro" id="IPR018392">
    <property type="entry name" value="LysM"/>
</dbReference>
<protein>
    <submittedName>
        <fullName evidence="4">Murein DD-endopeptidase MepM/ murein hydrolase activator NlpD</fullName>
    </submittedName>
</protein>
<dbReference type="AlphaFoldDB" id="A0A938Y3R3"/>
<dbReference type="Gene3D" id="2.20.230.10">
    <property type="entry name" value="Resuscitation-promoting factor rpfb"/>
    <property type="match status" value="1"/>
</dbReference>
<gene>
    <name evidence="4" type="ORF">JOD01_003446</name>
</gene>
<evidence type="ECO:0000259" key="2">
    <source>
        <dbReference type="PROSITE" id="PS51109"/>
    </source>
</evidence>
<keyword evidence="1" id="KW-0732">Signal</keyword>
<organism evidence="4 5">
    <name type="scientific">Brevibacillus fulvus</name>
    <dbReference type="NCBI Taxonomy" id="1125967"/>
    <lineage>
        <taxon>Bacteria</taxon>
        <taxon>Bacillati</taxon>
        <taxon>Bacillota</taxon>
        <taxon>Bacilli</taxon>
        <taxon>Bacillales</taxon>
        <taxon>Paenibacillaceae</taxon>
        <taxon>Brevibacillus</taxon>
    </lineage>
</organism>
<dbReference type="SMART" id="SM00257">
    <property type="entry name" value="LysM"/>
    <property type="match status" value="1"/>
</dbReference>
<dbReference type="Gene3D" id="2.70.70.10">
    <property type="entry name" value="Glucose Permease (Domain IIA)"/>
    <property type="match status" value="1"/>
</dbReference>
<dbReference type="InterPro" id="IPR011055">
    <property type="entry name" value="Dup_hybrid_motif"/>
</dbReference>
<dbReference type="SMART" id="SM01208">
    <property type="entry name" value="G5"/>
    <property type="match status" value="1"/>
</dbReference>
<keyword evidence="4" id="KW-0378">Hydrolase</keyword>
<dbReference type="Pfam" id="PF01476">
    <property type="entry name" value="LysM"/>
    <property type="match status" value="1"/>
</dbReference>
<dbReference type="Proteomes" id="UP000717624">
    <property type="component" value="Unassembled WGS sequence"/>
</dbReference>
<evidence type="ECO:0000313" key="4">
    <source>
        <dbReference type="EMBL" id="MBM7591794.1"/>
    </source>
</evidence>
<dbReference type="CDD" id="cd00118">
    <property type="entry name" value="LysM"/>
    <property type="match status" value="1"/>
</dbReference>
<dbReference type="PROSITE" id="PS51109">
    <property type="entry name" value="G5"/>
    <property type="match status" value="1"/>
</dbReference>
<dbReference type="Pfam" id="PF01551">
    <property type="entry name" value="Peptidase_M23"/>
    <property type="match status" value="1"/>
</dbReference>
<dbReference type="SUPFAM" id="SSF54106">
    <property type="entry name" value="LysM domain"/>
    <property type="match status" value="1"/>
</dbReference>
<dbReference type="InterPro" id="IPR016047">
    <property type="entry name" value="M23ase_b-sheet_dom"/>
</dbReference>
<dbReference type="GO" id="GO:0004222">
    <property type="term" value="F:metalloendopeptidase activity"/>
    <property type="evidence" value="ECO:0007669"/>
    <property type="project" value="TreeGrafter"/>
</dbReference>
<keyword evidence="5" id="KW-1185">Reference proteome</keyword>
<dbReference type="CDD" id="cd12797">
    <property type="entry name" value="M23_peptidase"/>
    <property type="match status" value="1"/>
</dbReference>
<dbReference type="InterPro" id="IPR036779">
    <property type="entry name" value="LysM_dom_sf"/>
</dbReference>
<evidence type="ECO:0000259" key="3">
    <source>
        <dbReference type="PROSITE" id="PS51782"/>
    </source>
</evidence>
<proteinExistence type="predicted"/>
<dbReference type="PROSITE" id="PS51782">
    <property type="entry name" value="LYSM"/>
    <property type="match status" value="1"/>
</dbReference>
<name>A0A938Y3R3_9BACL</name>
<dbReference type="SUPFAM" id="SSF51261">
    <property type="entry name" value="Duplicated hybrid motif"/>
    <property type="match status" value="1"/>
</dbReference>
<dbReference type="PANTHER" id="PTHR21666:SF270">
    <property type="entry name" value="MUREIN HYDROLASE ACTIVATOR ENVC"/>
    <property type="match status" value="1"/>
</dbReference>
<dbReference type="EMBL" id="JAFBEB010000015">
    <property type="protein sequence ID" value="MBM7591794.1"/>
    <property type="molecule type" value="Genomic_DNA"/>
</dbReference>
<comment type="caution">
    <text evidence="4">The sequence shown here is derived from an EMBL/GenBank/DDBJ whole genome shotgun (WGS) entry which is preliminary data.</text>
</comment>
<sequence length="497" mass="54264">MEMAEWTSRLKKRMTLLLSQTGQQTKNIKEKSWSYIMKHKKQSLSIAAGVLILAVAGVSADYYYTSNTYSIYHVYVNGEEIGVVNDPNVIHSWAAQKLKEEEEQKRGLKLTLADTISFKEETKFKGDFDNTAAITALSDIANIKVEAVKIVIDGKAIGYAASVNEAQAVLDKLKEKYAGNDGAATKKAVTTASLSEPAPVEKQVGIKEEVKFEKDTVTSAEVLSEDKLAELISKGTLKQVIHTVVEGDCIGCIAKKYGITSEDIYRNNPGITEDTVLQLGQQINVTAMRPLVTVQETEQVTQQEKVDYNVQIENNANLPKGETKVIQEGKEGSKLVTYEILKENGQVVDKKVLSQKVVQQPVAKIIQRGTKVIPSRGTGSFIWPARGVISSGFGTRWGKMHKGIDIAGSGAIAAADNGRVVFAGWDGDYGNAVIIDHGNGMETLYGHMRQIKVKVGDVVAQGKTIGIMGSTGDSTGVHLHFEVHQNGRLQNPLRFLR</sequence>
<accession>A0A938Y3R3</accession>
<dbReference type="Pfam" id="PF07501">
    <property type="entry name" value="G5"/>
    <property type="match status" value="1"/>
</dbReference>
<feature type="domain" description="LysM" evidence="3">
    <location>
        <begin position="240"/>
        <end position="285"/>
    </location>
</feature>
<dbReference type="RefSeq" id="WP_204519480.1">
    <property type="nucleotide sequence ID" value="NZ_BAABIN010000036.1"/>
</dbReference>
<dbReference type="InterPro" id="IPR011098">
    <property type="entry name" value="G5_dom"/>
</dbReference>
<evidence type="ECO:0000313" key="5">
    <source>
        <dbReference type="Proteomes" id="UP000717624"/>
    </source>
</evidence>
<dbReference type="Gene3D" id="3.10.350.10">
    <property type="entry name" value="LysM domain"/>
    <property type="match status" value="1"/>
</dbReference>
<feature type="domain" description="G5" evidence="2">
    <location>
        <begin position="292"/>
        <end position="372"/>
    </location>
</feature>
<dbReference type="PANTHER" id="PTHR21666">
    <property type="entry name" value="PEPTIDASE-RELATED"/>
    <property type="match status" value="1"/>
</dbReference>